<dbReference type="PANTHER" id="PTHR36617">
    <property type="entry name" value="PROTEIN, PUTATIVE-RELATED"/>
    <property type="match status" value="1"/>
</dbReference>
<evidence type="ECO:0000313" key="3">
    <source>
        <dbReference type="Proteomes" id="UP000187203"/>
    </source>
</evidence>
<feature type="domain" description="Reverse transcriptase zinc-binding" evidence="1">
    <location>
        <begin position="101"/>
        <end position="169"/>
    </location>
</feature>
<dbReference type="AlphaFoldDB" id="A0A1R3K2Q0"/>
<evidence type="ECO:0000313" key="2">
    <source>
        <dbReference type="EMBL" id="OMP01365.1"/>
    </source>
</evidence>
<dbReference type="STRING" id="93759.A0A1R3K2Q0"/>
<dbReference type="EMBL" id="AWUE01014779">
    <property type="protein sequence ID" value="OMP01365.1"/>
    <property type="molecule type" value="Genomic_DNA"/>
</dbReference>
<evidence type="ECO:0000259" key="1">
    <source>
        <dbReference type="Pfam" id="PF13966"/>
    </source>
</evidence>
<dbReference type="InterPro" id="IPR026960">
    <property type="entry name" value="RVT-Znf"/>
</dbReference>
<accession>A0A1R3K2Q0</accession>
<sequence>MMFTVGNGECIFFWSDMWIENVVPKEHFPRIFALACNKLGKVKDYGSMQDGRWTWHIQLRRSLFGWEVQQWENLMSLLKECVINPDFRDMLVWKHSTSGMFSAKSFYKAAAMRNLEVDGMWKLVWTGFSPSKVEVFMWQLIKGKVAVKDELMKRGCFGEEVAACSICAADVSGNDVLPCVV</sequence>
<dbReference type="Proteomes" id="UP000187203">
    <property type="component" value="Unassembled WGS sequence"/>
</dbReference>
<keyword evidence="3" id="KW-1185">Reference proteome</keyword>
<protein>
    <recommendedName>
        <fullName evidence="1">Reverse transcriptase zinc-binding domain-containing protein</fullName>
    </recommendedName>
</protein>
<dbReference type="Pfam" id="PF13966">
    <property type="entry name" value="zf-RVT"/>
    <property type="match status" value="1"/>
</dbReference>
<reference evidence="3" key="1">
    <citation type="submission" date="2013-09" db="EMBL/GenBank/DDBJ databases">
        <title>Corchorus olitorius genome sequencing.</title>
        <authorList>
            <person name="Alam M."/>
            <person name="Haque M.S."/>
            <person name="Islam M.S."/>
            <person name="Emdad E.M."/>
            <person name="Islam M.M."/>
            <person name="Ahmed B."/>
            <person name="Halim A."/>
            <person name="Hossen Q.M.M."/>
            <person name="Hossain M.Z."/>
            <person name="Ahmed R."/>
            <person name="Khan M.M."/>
            <person name="Islam R."/>
            <person name="Rashid M.M."/>
            <person name="Khan S.A."/>
            <person name="Rahman M.S."/>
            <person name="Alam M."/>
            <person name="Yahiya A.S."/>
            <person name="Khan M.S."/>
            <person name="Azam M.S."/>
            <person name="Haque T."/>
            <person name="Lashkar M.Z.H."/>
            <person name="Akhand A.I."/>
            <person name="Morshed G."/>
            <person name="Roy S."/>
            <person name="Uddin K.S."/>
            <person name="Rabeya T."/>
            <person name="Hossain A.S."/>
            <person name="Chowdhury A."/>
            <person name="Snigdha A.R."/>
            <person name="Mortoza M.S."/>
            <person name="Matin S.A."/>
            <person name="Hoque S.M.E."/>
            <person name="Islam M.K."/>
            <person name="Roy D.K."/>
            <person name="Haider R."/>
            <person name="Moosa M.M."/>
            <person name="Elias S.M."/>
            <person name="Hasan A.M."/>
            <person name="Jahan S."/>
            <person name="Shafiuddin M."/>
            <person name="Mahmood N."/>
            <person name="Shommy N.S."/>
        </authorList>
    </citation>
    <scope>NUCLEOTIDE SEQUENCE [LARGE SCALE GENOMIC DNA]</scope>
    <source>
        <strain evidence="3">cv. O-4</strain>
    </source>
</reference>
<dbReference type="PANTHER" id="PTHR36617:SF5">
    <property type="entry name" value="OS05G0421675 PROTEIN"/>
    <property type="match status" value="1"/>
</dbReference>
<dbReference type="OrthoDB" id="1002578at2759"/>
<comment type="caution">
    <text evidence="2">The sequence shown here is derived from an EMBL/GenBank/DDBJ whole genome shotgun (WGS) entry which is preliminary data.</text>
</comment>
<gene>
    <name evidence="2" type="ORF">COLO4_11923</name>
</gene>
<proteinExistence type="predicted"/>
<name>A0A1R3K2Q0_9ROSI</name>
<organism evidence="2 3">
    <name type="scientific">Corchorus olitorius</name>
    <dbReference type="NCBI Taxonomy" id="93759"/>
    <lineage>
        <taxon>Eukaryota</taxon>
        <taxon>Viridiplantae</taxon>
        <taxon>Streptophyta</taxon>
        <taxon>Embryophyta</taxon>
        <taxon>Tracheophyta</taxon>
        <taxon>Spermatophyta</taxon>
        <taxon>Magnoliopsida</taxon>
        <taxon>eudicotyledons</taxon>
        <taxon>Gunneridae</taxon>
        <taxon>Pentapetalae</taxon>
        <taxon>rosids</taxon>
        <taxon>malvids</taxon>
        <taxon>Malvales</taxon>
        <taxon>Malvaceae</taxon>
        <taxon>Grewioideae</taxon>
        <taxon>Apeibeae</taxon>
        <taxon>Corchorus</taxon>
    </lineage>
</organism>